<feature type="region of interest" description="Disordered" evidence="1">
    <location>
        <begin position="226"/>
        <end position="253"/>
    </location>
</feature>
<name>A0ABQ9HY19_9NEOP</name>
<accession>A0ABQ9HY19</accession>
<dbReference type="Proteomes" id="UP001159363">
    <property type="component" value="Chromosome 3"/>
</dbReference>
<dbReference type="EMBL" id="JARBHB010000003">
    <property type="protein sequence ID" value="KAJ8889275.1"/>
    <property type="molecule type" value="Genomic_DNA"/>
</dbReference>
<gene>
    <name evidence="2" type="ORF">PR048_008773</name>
</gene>
<reference evidence="2 3" key="1">
    <citation type="submission" date="2023-02" db="EMBL/GenBank/DDBJ databases">
        <title>LHISI_Scaffold_Assembly.</title>
        <authorList>
            <person name="Stuart O.P."/>
            <person name="Cleave R."/>
            <person name="Magrath M.J.L."/>
            <person name="Mikheyev A.S."/>
        </authorList>
    </citation>
    <scope>NUCLEOTIDE SEQUENCE [LARGE SCALE GENOMIC DNA]</scope>
    <source>
        <strain evidence="2">Daus_M_001</strain>
        <tissue evidence="2">Leg muscle</tissue>
    </source>
</reference>
<organism evidence="2 3">
    <name type="scientific">Dryococelus australis</name>
    <dbReference type="NCBI Taxonomy" id="614101"/>
    <lineage>
        <taxon>Eukaryota</taxon>
        <taxon>Metazoa</taxon>
        <taxon>Ecdysozoa</taxon>
        <taxon>Arthropoda</taxon>
        <taxon>Hexapoda</taxon>
        <taxon>Insecta</taxon>
        <taxon>Pterygota</taxon>
        <taxon>Neoptera</taxon>
        <taxon>Polyneoptera</taxon>
        <taxon>Phasmatodea</taxon>
        <taxon>Verophasmatodea</taxon>
        <taxon>Anareolatae</taxon>
        <taxon>Phasmatidae</taxon>
        <taxon>Eurycanthinae</taxon>
        <taxon>Dryococelus</taxon>
    </lineage>
</organism>
<evidence type="ECO:0000313" key="2">
    <source>
        <dbReference type="EMBL" id="KAJ8889275.1"/>
    </source>
</evidence>
<protein>
    <submittedName>
        <fullName evidence="2">Uncharacterized protein</fullName>
    </submittedName>
</protein>
<feature type="compositionally biased region" description="Polar residues" evidence="1">
    <location>
        <begin position="235"/>
        <end position="251"/>
    </location>
</feature>
<evidence type="ECO:0000313" key="3">
    <source>
        <dbReference type="Proteomes" id="UP001159363"/>
    </source>
</evidence>
<keyword evidence="3" id="KW-1185">Reference proteome</keyword>
<proteinExistence type="predicted"/>
<comment type="caution">
    <text evidence="2">The sequence shown here is derived from an EMBL/GenBank/DDBJ whole genome shotgun (WGS) entry which is preliminary data.</text>
</comment>
<evidence type="ECO:0000256" key="1">
    <source>
        <dbReference type="SAM" id="MobiDB-lite"/>
    </source>
</evidence>
<sequence length="546" mass="59716">MCENKTHLKRAISTLASHQGEPGSIPGRVTGFSQVGIVSDDAVGRRVFSGISRFPAPSFRRRSIITLNTLTGSRDLAVKSRPNLFSHRLDTCETIIRTCTEICFRFSNNKIIVSPLKVPSVHAEGREQLGAGTRHAGSAWLRACVVAGAVGECGDPGRVGGWVRDLDTQVREPSCRAGSDVTASHVRAGSVDSDLASHHCSIVSSLSLTLTRSEYLAAPECKAGKREIPEETHRQAASSRTIPNSENSGATSPRIEPIYPLWEASTLAGALPQPPRSTSVLYTLAFHANSPLLHYTIVHGEDIDLKFLPHFSTPRKLQTCYSQGSDANTATMTSSLKQFACVVHLAHDSLVAFSEWNRQYYEEFNETSLTLEAFILSVCSAHISKAIISSFSTFLRPPEKPYVFTLSVRSGKTTKAFVEFVFPHVGELPKQAESLINMDKQGVFPRPEGGLFQYANAKAQTIADVILQSQKNILLWATRMILRPNKQVTTAPQPPPPPPGNIVVLANQQNNIDSRKLNAGPPASRRVRQKTGQLNYVAYSIFGHPR</sequence>